<dbReference type="AlphaFoldDB" id="A0A8D8FK36"/>
<keyword evidence="1" id="KW-0812">Transmembrane</keyword>
<dbReference type="EMBL" id="HBUE01077096">
    <property type="protein sequence ID" value="CAG6475677.1"/>
    <property type="molecule type" value="Transcribed_RNA"/>
</dbReference>
<proteinExistence type="predicted"/>
<feature type="signal peptide" evidence="2">
    <location>
        <begin position="1"/>
        <end position="20"/>
    </location>
</feature>
<reference evidence="3" key="1">
    <citation type="submission" date="2021-05" db="EMBL/GenBank/DDBJ databases">
        <authorList>
            <person name="Alioto T."/>
            <person name="Alioto T."/>
            <person name="Gomez Garrido J."/>
        </authorList>
    </citation>
    <scope>NUCLEOTIDE SEQUENCE</scope>
</reference>
<keyword evidence="1" id="KW-1133">Transmembrane helix</keyword>
<organism evidence="3">
    <name type="scientific">Culex pipiens</name>
    <name type="common">House mosquito</name>
    <dbReference type="NCBI Taxonomy" id="7175"/>
    <lineage>
        <taxon>Eukaryota</taxon>
        <taxon>Metazoa</taxon>
        <taxon>Ecdysozoa</taxon>
        <taxon>Arthropoda</taxon>
        <taxon>Hexapoda</taxon>
        <taxon>Insecta</taxon>
        <taxon>Pterygota</taxon>
        <taxon>Neoptera</taxon>
        <taxon>Endopterygota</taxon>
        <taxon>Diptera</taxon>
        <taxon>Nematocera</taxon>
        <taxon>Culicoidea</taxon>
        <taxon>Culicidae</taxon>
        <taxon>Culicinae</taxon>
        <taxon>Culicini</taxon>
        <taxon>Culex</taxon>
        <taxon>Culex</taxon>
    </lineage>
</organism>
<keyword evidence="1" id="KW-0472">Membrane</keyword>
<evidence type="ECO:0000256" key="1">
    <source>
        <dbReference type="SAM" id="Phobius"/>
    </source>
</evidence>
<feature type="transmembrane region" description="Helical" evidence="1">
    <location>
        <begin position="42"/>
        <end position="67"/>
    </location>
</feature>
<accession>A0A8D8FK36</accession>
<keyword evidence="2" id="KW-0732">Signal</keyword>
<sequence>MINPFITFPLMSFFISLAASLHELSHFIRITVTHGNTYTTTIYYLTLFVCIGFYFFLFFSFCCILCLRARARLYFVIPPSFCIAKSLFKTTKSMCNCSRCRRSRH</sequence>
<feature type="chain" id="PRO_5034912220" evidence="2">
    <location>
        <begin position="21"/>
        <end position="105"/>
    </location>
</feature>
<protein>
    <submittedName>
        <fullName evidence="3">(northern house mosquito) hypothetical protein</fullName>
    </submittedName>
</protein>
<evidence type="ECO:0000256" key="2">
    <source>
        <dbReference type="SAM" id="SignalP"/>
    </source>
</evidence>
<evidence type="ECO:0000313" key="3">
    <source>
        <dbReference type="EMBL" id="CAG6475677.1"/>
    </source>
</evidence>
<name>A0A8D8FK36_CULPI</name>